<name>A0A8J5LXM8_9STRA</name>
<organism evidence="1 2">
    <name type="scientific">Phytophthora aleatoria</name>
    <dbReference type="NCBI Taxonomy" id="2496075"/>
    <lineage>
        <taxon>Eukaryota</taxon>
        <taxon>Sar</taxon>
        <taxon>Stramenopiles</taxon>
        <taxon>Oomycota</taxon>
        <taxon>Peronosporomycetes</taxon>
        <taxon>Peronosporales</taxon>
        <taxon>Peronosporaceae</taxon>
        <taxon>Phytophthora</taxon>
    </lineage>
</organism>
<sequence length="153" mass="17514">MHQARHKMKQNKLVTDLEESIGHRRGDIQELKRQRRLIRCDILTNRSLWGTATEFFRLFRSSVRPPLSTGNSTGTQSEYIVQHNFLRATMAADITDGTVCGVDALLQTWVLQSLCYERIDLQPVRLENGPRDSLVATTKGTLVINENTLRYTL</sequence>
<dbReference type="EMBL" id="JAENGY010001340">
    <property type="protein sequence ID" value="KAG6950144.1"/>
    <property type="molecule type" value="Genomic_DNA"/>
</dbReference>
<protein>
    <submittedName>
        <fullName evidence="1">Uncharacterized protein</fullName>
    </submittedName>
</protein>
<evidence type="ECO:0000313" key="2">
    <source>
        <dbReference type="Proteomes" id="UP000709295"/>
    </source>
</evidence>
<comment type="caution">
    <text evidence="1">The sequence shown here is derived from an EMBL/GenBank/DDBJ whole genome shotgun (WGS) entry which is preliminary data.</text>
</comment>
<gene>
    <name evidence="1" type="ORF">JG688_00014300</name>
</gene>
<dbReference type="Proteomes" id="UP000709295">
    <property type="component" value="Unassembled WGS sequence"/>
</dbReference>
<evidence type="ECO:0000313" key="1">
    <source>
        <dbReference type="EMBL" id="KAG6950144.1"/>
    </source>
</evidence>
<keyword evidence="2" id="KW-1185">Reference proteome</keyword>
<dbReference type="AlphaFoldDB" id="A0A8J5LXM8"/>
<reference evidence="1" key="1">
    <citation type="submission" date="2021-01" db="EMBL/GenBank/DDBJ databases">
        <title>Phytophthora aleatoria, a newly-described species from Pinus radiata is distinct from Phytophthora cactorum isolates based on comparative genomics.</title>
        <authorList>
            <person name="Mcdougal R."/>
            <person name="Panda P."/>
            <person name="Williams N."/>
            <person name="Studholme D.J."/>
        </authorList>
    </citation>
    <scope>NUCLEOTIDE SEQUENCE</scope>
    <source>
        <strain evidence="1">NZFS 4037</strain>
    </source>
</reference>
<accession>A0A8J5LXM8</accession>
<proteinExistence type="predicted"/>